<name>A0A319CGY4_9EURO</name>
<dbReference type="RefSeq" id="XP_025488073.1">
    <property type="nucleotide sequence ID" value="XM_025630344.1"/>
</dbReference>
<keyword evidence="2" id="KW-1185">Reference proteome</keyword>
<dbReference type="AlphaFoldDB" id="A0A319CGY4"/>
<gene>
    <name evidence="1" type="ORF">BO82DRAFT_170432</name>
</gene>
<sequence length="107" mass="11986">MYGNVRQVQYVQSVTTSRLKCSYRVVRLVTDRRTLLSPLSLLLSSLTHSLTLSLARPLSQAAPPRGRSAANKIEQRLNRSSTDSIACQSINQSTHFMSWEPHKQTGT</sequence>
<reference evidence="1 2" key="1">
    <citation type="submission" date="2016-12" db="EMBL/GenBank/DDBJ databases">
        <title>The genomes of Aspergillus section Nigri reveals drivers in fungal speciation.</title>
        <authorList>
            <consortium name="DOE Joint Genome Institute"/>
            <person name="Vesth T.C."/>
            <person name="Nybo J."/>
            <person name="Theobald S."/>
            <person name="Brandl J."/>
            <person name="Frisvad J.C."/>
            <person name="Nielsen K.F."/>
            <person name="Lyhne E.K."/>
            <person name="Kogle M.E."/>
            <person name="Kuo A."/>
            <person name="Riley R."/>
            <person name="Clum A."/>
            <person name="Nolan M."/>
            <person name="Lipzen A."/>
            <person name="Salamov A."/>
            <person name="Henrissat B."/>
            <person name="Wiebenga A."/>
            <person name="De Vries R.P."/>
            <person name="Grigoriev I.V."/>
            <person name="Mortensen U.H."/>
            <person name="Andersen M.R."/>
            <person name="Baker S.E."/>
        </authorList>
    </citation>
    <scope>NUCLEOTIDE SEQUENCE [LARGE SCALE GENOMIC DNA]</scope>
    <source>
        <strain evidence="1 2">CBS 121591</strain>
    </source>
</reference>
<dbReference type="Proteomes" id="UP000248340">
    <property type="component" value="Unassembled WGS sequence"/>
</dbReference>
<protein>
    <submittedName>
        <fullName evidence="1">Uncharacterized protein</fullName>
    </submittedName>
</protein>
<organism evidence="1 2">
    <name type="scientific">Aspergillus uvarum CBS 121591</name>
    <dbReference type="NCBI Taxonomy" id="1448315"/>
    <lineage>
        <taxon>Eukaryota</taxon>
        <taxon>Fungi</taxon>
        <taxon>Dikarya</taxon>
        <taxon>Ascomycota</taxon>
        <taxon>Pezizomycotina</taxon>
        <taxon>Eurotiomycetes</taxon>
        <taxon>Eurotiomycetidae</taxon>
        <taxon>Eurotiales</taxon>
        <taxon>Aspergillaceae</taxon>
        <taxon>Aspergillus</taxon>
        <taxon>Aspergillus subgen. Circumdati</taxon>
    </lineage>
</organism>
<accession>A0A319CGY4</accession>
<evidence type="ECO:0000313" key="1">
    <source>
        <dbReference type="EMBL" id="PYH77873.1"/>
    </source>
</evidence>
<proteinExistence type="predicted"/>
<evidence type="ECO:0000313" key="2">
    <source>
        <dbReference type="Proteomes" id="UP000248340"/>
    </source>
</evidence>
<dbReference type="GeneID" id="37133085"/>
<dbReference type="VEuPathDB" id="FungiDB:BO82DRAFT_170432"/>
<dbReference type="EMBL" id="KZ821735">
    <property type="protein sequence ID" value="PYH77873.1"/>
    <property type="molecule type" value="Genomic_DNA"/>
</dbReference>